<dbReference type="Proteomes" id="UP000678513">
    <property type="component" value="Chromosome"/>
</dbReference>
<feature type="region of interest" description="Disordered" evidence="4">
    <location>
        <begin position="297"/>
        <end position="319"/>
    </location>
</feature>
<dbReference type="InterPro" id="IPR009057">
    <property type="entry name" value="Homeodomain-like_sf"/>
</dbReference>
<dbReference type="PROSITE" id="PS01124">
    <property type="entry name" value="HTH_ARAC_FAMILY_2"/>
    <property type="match status" value="1"/>
</dbReference>
<dbReference type="Pfam" id="PF12833">
    <property type="entry name" value="HTH_18"/>
    <property type="match status" value="1"/>
</dbReference>
<organism evidence="6 7">
    <name type="scientific">Arachnia rubra</name>
    <dbReference type="NCBI Taxonomy" id="1547448"/>
    <lineage>
        <taxon>Bacteria</taxon>
        <taxon>Bacillati</taxon>
        <taxon>Actinomycetota</taxon>
        <taxon>Actinomycetes</taxon>
        <taxon>Propionibacteriales</taxon>
        <taxon>Propionibacteriaceae</taxon>
        <taxon>Arachnia</taxon>
    </lineage>
</organism>
<proteinExistence type="predicted"/>
<accession>A0ABX7Y481</accession>
<protein>
    <submittedName>
        <fullName evidence="6">Helix-turn-helix transcriptional regulator</fullName>
    </submittedName>
</protein>
<dbReference type="PROSITE" id="PS00041">
    <property type="entry name" value="HTH_ARAC_FAMILY_1"/>
    <property type="match status" value="1"/>
</dbReference>
<evidence type="ECO:0000313" key="6">
    <source>
        <dbReference type="EMBL" id="QUC08002.1"/>
    </source>
</evidence>
<keyword evidence="3" id="KW-0804">Transcription</keyword>
<dbReference type="InterPro" id="IPR020449">
    <property type="entry name" value="Tscrpt_reg_AraC-type_HTH"/>
</dbReference>
<evidence type="ECO:0000256" key="1">
    <source>
        <dbReference type="ARBA" id="ARBA00023015"/>
    </source>
</evidence>
<keyword evidence="1" id="KW-0805">Transcription regulation</keyword>
<reference evidence="6 7" key="1">
    <citation type="submission" date="2021-03" db="EMBL/GenBank/DDBJ databases">
        <title>Human Oral Microbial Genomes.</title>
        <authorList>
            <person name="Johnston C.D."/>
            <person name="Chen T."/>
            <person name="Dewhirst F.E."/>
        </authorList>
    </citation>
    <scope>NUCLEOTIDE SEQUENCE [LARGE SCALE GENOMIC DNA]</scope>
    <source>
        <strain evidence="6 7">DSMZ 100122</strain>
    </source>
</reference>
<dbReference type="Gene3D" id="1.10.10.60">
    <property type="entry name" value="Homeodomain-like"/>
    <property type="match status" value="1"/>
</dbReference>
<feature type="compositionally biased region" description="Basic and acidic residues" evidence="4">
    <location>
        <begin position="309"/>
        <end position="319"/>
    </location>
</feature>
<dbReference type="SMART" id="SM00342">
    <property type="entry name" value="HTH_ARAC"/>
    <property type="match status" value="1"/>
</dbReference>
<dbReference type="SUPFAM" id="SSF46689">
    <property type="entry name" value="Homeodomain-like"/>
    <property type="match status" value="2"/>
</dbReference>
<dbReference type="InterPro" id="IPR053142">
    <property type="entry name" value="PchR_regulatory_protein"/>
</dbReference>
<keyword evidence="2" id="KW-0238">DNA-binding</keyword>
<feature type="domain" description="HTH araC/xylS-type" evidence="5">
    <location>
        <begin position="214"/>
        <end position="312"/>
    </location>
</feature>
<dbReference type="PRINTS" id="PR00032">
    <property type="entry name" value="HTHARAC"/>
</dbReference>
<evidence type="ECO:0000256" key="2">
    <source>
        <dbReference type="ARBA" id="ARBA00023125"/>
    </source>
</evidence>
<dbReference type="InterPro" id="IPR018062">
    <property type="entry name" value="HTH_AraC-typ_CS"/>
</dbReference>
<evidence type="ECO:0000259" key="5">
    <source>
        <dbReference type="PROSITE" id="PS01124"/>
    </source>
</evidence>
<evidence type="ECO:0000256" key="4">
    <source>
        <dbReference type="SAM" id="MobiDB-lite"/>
    </source>
</evidence>
<gene>
    <name evidence="6" type="ORF">J5A65_13985</name>
</gene>
<dbReference type="EMBL" id="CP072384">
    <property type="protein sequence ID" value="QUC08002.1"/>
    <property type="molecule type" value="Genomic_DNA"/>
</dbReference>
<evidence type="ECO:0000313" key="7">
    <source>
        <dbReference type="Proteomes" id="UP000678513"/>
    </source>
</evidence>
<evidence type="ECO:0000256" key="3">
    <source>
        <dbReference type="ARBA" id="ARBA00023163"/>
    </source>
</evidence>
<dbReference type="PANTHER" id="PTHR47893:SF1">
    <property type="entry name" value="REGULATORY PROTEIN PCHR"/>
    <property type="match status" value="1"/>
</dbReference>
<dbReference type="PANTHER" id="PTHR47893">
    <property type="entry name" value="REGULATORY PROTEIN PCHR"/>
    <property type="match status" value="1"/>
</dbReference>
<sequence>MDTIHGGSLRVSGFHEVTSPEGFCPLWRSYSSQEGAIGFFHVLAPHDGWQIAIHDFTLVHDMILGFPLPEYLSVTWHDSIAGEDLTTGRRIQPKSLWGFYSDGAWRGRIRGGVPVRSVGIEVKLAMSRDYLEQEYGGQFEHVRDAFVSLSDMTDFPELRSLLQGLWPLAGDERRSSLYYEGKVLQAMGLIIERTRIQQTGRRRSLPRRDREQILRIVEHIDQDPAAVPRLADLAWETCMSPTKFKESFRVVTGLSLTRYVRRARVERAEVLLRQPEATVQGIARAVGYSRASSFSEMFRSETGMSPSEYRQERANPWRP</sequence>
<keyword evidence="7" id="KW-1185">Reference proteome</keyword>
<dbReference type="RefSeq" id="WP_212323389.1">
    <property type="nucleotide sequence ID" value="NZ_AP024463.1"/>
</dbReference>
<name>A0ABX7Y481_9ACTN</name>
<dbReference type="InterPro" id="IPR018060">
    <property type="entry name" value="HTH_AraC"/>
</dbReference>